<sequence>MIYVFLLITLFSFIFAFRKKKPLFLSVPFASIFVYLIVQVIMVPLPFWETVKFIFSLR</sequence>
<dbReference type="Proteomes" id="UP001148125">
    <property type="component" value="Unassembled WGS sequence"/>
</dbReference>
<keyword evidence="1" id="KW-0472">Membrane</keyword>
<evidence type="ECO:0000256" key="1">
    <source>
        <dbReference type="SAM" id="Phobius"/>
    </source>
</evidence>
<reference evidence="2" key="1">
    <citation type="submission" date="2024-05" db="EMBL/GenBank/DDBJ databases">
        <title>Alkalihalobacillus sp. strain MEB203 novel alkaliphilic bacterium from Lonar Lake, India.</title>
        <authorList>
            <person name="Joshi A."/>
            <person name="Thite S."/>
            <person name="Mengade P."/>
        </authorList>
    </citation>
    <scope>NUCLEOTIDE SEQUENCE</scope>
    <source>
        <strain evidence="2">MEB 203</strain>
    </source>
</reference>
<accession>A0ABT5VHQ7</accession>
<keyword evidence="1" id="KW-1133">Transmembrane helix</keyword>
<evidence type="ECO:0000313" key="3">
    <source>
        <dbReference type="Proteomes" id="UP001148125"/>
    </source>
</evidence>
<evidence type="ECO:0000313" key="2">
    <source>
        <dbReference type="EMBL" id="MDE5414721.1"/>
    </source>
</evidence>
<evidence type="ECO:0008006" key="4">
    <source>
        <dbReference type="Google" id="ProtNLM"/>
    </source>
</evidence>
<protein>
    <recommendedName>
        <fullName evidence="4">Tripartite tricarboxylate transporter TctB family protein</fullName>
    </recommendedName>
</protein>
<dbReference type="EMBL" id="JAOTPO010000010">
    <property type="protein sequence ID" value="MDE5414721.1"/>
    <property type="molecule type" value="Genomic_DNA"/>
</dbReference>
<organism evidence="2 3">
    <name type="scientific">Alkalihalobacterium chitinilyticum</name>
    <dbReference type="NCBI Taxonomy" id="2980103"/>
    <lineage>
        <taxon>Bacteria</taxon>
        <taxon>Bacillati</taxon>
        <taxon>Bacillota</taxon>
        <taxon>Bacilli</taxon>
        <taxon>Bacillales</taxon>
        <taxon>Bacillaceae</taxon>
        <taxon>Alkalihalobacterium</taxon>
    </lineage>
</organism>
<gene>
    <name evidence="2" type="ORF">N7Z68_15180</name>
</gene>
<keyword evidence="3" id="KW-1185">Reference proteome</keyword>
<dbReference type="RefSeq" id="WP_275119326.1">
    <property type="nucleotide sequence ID" value="NZ_JAOTPO010000010.1"/>
</dbReference>
<feature type="transmembrane region" description="Helical" evidence="1">
    <location>
        <begin position="28"/>
        <end position="48"/>
    </location>
</feature>
<name>A0ABT5VHQ7_9BACI</name>
<comment type="caution">
    <text evidence="2">The sequence shown here is derived from an EMBL/GenBank/DDBJ whole genome shotgun (WGS) entry which is preliminary data.</text>
</comment>
<keyword evidence="1" id="KW-0812">Transmembrane</keyword>
<proteinExistence type="predicted"/>